<evidence type="ECO:0000313" key="2">
    <source>
        <dbReference type="Proteomes" id="UP000276133"/>
    </source>
</evidence>
<sequence length="93" mass="10780">MPSVSPIFVWLNKSFIFIAKVIPLPIWTHKISSIFNDSICFVNFDFFSTNVNFVLKLITNPLIYEELIFRKFENALSHEQNIKNISSSVIKAI</sequence>
<reference evidence="1 2" key="1">
    <citation type="journal article" date="2018" name="Sci. Rep.">
        <title>Genomic signatures of local adaptation to the degree of environmental predictability in rotifers.</title>
        <authorList>
            <person name="Franch-Gras L."/>
            <person name="Hahn C."/>
            <person name="Garcia-Roger E.M."/>
            <person name="Carmona M.J."/>
            <person name="Serra M."/>
            <person name="Gomez A."/>
        </authorList>
    </citation>
    <scope>NUCLEOTIDE SEQUENCE [LARGE SCALE GENOMIC DNA]</scope>
    <source>
        <strain evidence="1">HYR1</strain>
    </source>
</reference>
<evidence type="ECO:0000313" key="1">
    <source>
        <dbReference type="EMBL" id="RNA19485.1"/>
    </source>
</evidence>
<protein>
    <submittedName>
        <fullName evidence="1">Uncharacterized protein</fullName>
    </submittedName>
</protein>
<proteinExistence type="predicted"/>
<comment type="caution">
    <text evidence="1">The sequence shown here is derived from an EMBL/GenBank/DDBJ whole genome shotgun (WGS) entry which is preliminary data.</text>
</comment>
<dbReference type="EMBL" id="REGN01004039">
    <property type="protein sequence ID" value="RNA19485.1"/>
    <property type="molecule type" value="Genomic_DNA"/>
</dbReference>
<name>A0A3M7R8D2_BRAPC</name>
<dbReference type="AlphaFoldDB" id="A0A3M7R8D2"/>
<accession>A0A3M7R8D2</accession>
<dbReference type="Proteomes" id="UP000276133">
    <property type="component" value="Unassembled WGS sequence"/>
</dbReference>
<gene>
    <name evidence="1" type="ORF">BpHYR1_016531</name>
</gene>
<keyword evidence="2" id="KW-1185">Reference proteome</keyword>
<organism evidence="1 2">
    <name type="scientific">Brachionus plicatilis</name>
    <name type="common">Marine rotifer</name>
    <name type="synonym">Brachionus muelleri</name>
    <dbReference type="NCBI Taxonomy" id="10195"/>
    <lineage>
        <taxon>Eukaryota</taxon>
        <taxon>Metazoa</taxon>
        <taxon>Spiralia</taxon>
        <taxon>Gnathifera</taxon>
        <taxon>Rotifera</taxon>
        <taxon>Eurotatoria</taxon>
        <taxon>Monogononta</taxon>
        <taxon>Pseudotrocha</taxon>
        <taxon>Ploima</taxon>
        <taxon>Brachionidae</taxon>
        <taxon>Brachionus</taxon>
    </lineage>
</organism>